<dbReference type="EMBL" id="OU892280">
    <property type="protein sequence ID" value="CAG9767574.1"/>
    <property type="molecule type" value="Genomic_DNA"/>
</dbReference>
<evidence type="ECO:0000313" key="3">
    <source>
        <dbReference type="Proteomes" id="UP001152799"/>
    </source>
</evidence>
<feature type="region of interest" description="Disordered" evidence="1">
    <location>
        <begin position="196"/>
        <end position="288"/>
    </location>
</feature>
<gene>
    <name evidence="2" type="ORF">CEUTPL_LOCUS8135</name>
</gene>
<dbReference type="AlphaFoldDB" id="A0A9N9QEZ9"/>
<feature type="compositionally biased region" description="Polar residues" evidence="1">
    <location>
        <begin position="268"/>
        <end position="277"/>
    </location>
</feature>
<feature type="compositionally biased region" description="Polar residues" evidence="1">
    <location>
        <begin position="227"/>
        <end position="236"/>
    </location>
</feature>
<organism evidence="2 3">
    <name type="scientific">Ceutorhynchus assimilis</name>
    <name type="common">cabbage seed weevil</name>
    <dbReference type="NCBI Taxonomy" id="467358"/>
    <lineage>
        <taxon>Eukaryota</taxon>
        <taxon>Metazoa</taxon>
        <taxon>Ecdysozoa</taxon>
        <taxon>Arthropoda</taxon>
        <taxon>Hexapoda</taxon>
        <taxon>Insecta</taxon>
        <taxon>Pterygota</taxon>
        <taxon>Neoptera</taxon>
        <taxon>Endopterygota</taxon>
        <taxon>Coleoptera</taxon>
        <taxon>Polyphaga</taxon>
        <taxon>Cucujiformia</taxon>
        <taxon>Curculionidae</taxon>
        <taxon>Ceutorhynchinae</taxon>
        <taxon>Ceutorhynchus</taxon>
    </lineage>
</organism>
<feature type="compositionally biased region" description="Low complexity" evidence="1">
    <location>
        <begin position="249"/>
        <end position="259"/>
    </location>
</feature>
<reference evidence="2" key="1">
    <citation type="submission" date="2022-01" db="EMBL/GenBank/DDBJ databases">
        <authorList>
            <person name="King R."/>
        </authorList>
    </citation>
    <scope>NUCLEOTIDE SEQUENCE</scope>
</reference>
<feature type="compositionally biased region" description="Polar residues" evidence="1">
    <location>
        <begin position="196"/>
        <end position="205"/>
    </location>
</feature>
<accession>A0A9N9QEZ9</accession>
<dbReference type="OrthoDB" id="295355at2759"/>
<name>A0A9N9QEZ9_9CUCU</name>
<sequence>MDAPSTMVDCIEETGKILIINNQGIVKYLCGIDEERNHLDVIIKKQYDERNQLELEIETLTYKLCLINKSLAMRIKTKNNYDKTIEEIKSHYERLVESSNKLKQIVEKTQIDLDSIMNKKVGTAKVCAAANKSSGVLEEPTKEKWSHDSPAKWQNILKMSQEELEKANNNNKDGTRMTNNGIKPFEMKAVDEQIAGSSTNGSTKARGSAERETGQGSTSEVKKSSDNDNTSGNNKAHGSVEKAADDQISSSSNVASSLSQEIEYYKGETSNSDLEPSENNKSDSVTKL</sequence>
<dbReference type="Proteomes" id="UP001152799">
    <property type="component" value="Chromosome 4"/>
</dbReference>
<protein>
    <submittedName>
        <fullName evidence="2">Uncharacterized protein</fullName>
    </submittedName>
</protein>
<proteinExistence type="predicted"/>
<evidence type="ECO:0000313" key="2">
    <source>
        <dbReference type="EMBL" id="CAG9767574.1"/>
    </source>
</evidence>
<keyword evidence="3" id="KW-1185">Reference proteome</keyword>
<evidence type="ECO:0000256" key="1">
    <source>
        <dbReference type="SAM" id="MobiDB-lite"/>
    </source>
</evidence>
<feature type="compositionally biased region" description="Basic and acidic residues" evidence="1">
    <location>
        <begin position="278"/>
        <end position="288"/>
    </location>
</feature>